<gene>
    <name evidence="3" type="ORF">B9Z65_832</name>
</gene>
<dbReference type="PANTHER" id="PTHR43353">
    <property type="entry name" value="SUCCINATE-SEMIALDEHYDE DEHYDROGENASE, MITOCHONDRIAL"/>
    <property type="match status" value="1"/>
</dbReference>
<dbReference type="PANTHER" id="PTHR43353:SF6">
    <property type="entry name" value="CYTOPLASMIC ALDEHYDE DEHYDROGENASE (EUROFUNG)"/>
    <property type="match status" value="1"/>
</dbReference>
<dbReference type="AlphaFoldDB" id="A0A2P8AJN1"/>
<proteinExistence type="predicted"/>
<dbReference type="InterPro" id="IPR016161">
    <property type="entry name" value="Ald_DH/histidinol_DH"/>
</dbReference>
<dbReference type="Gene3D" id="3.40.605.10">
    <property type="entry name" value="Aldehyde Dehydrogenase, Chain A, domain 1"/>
    <property type="match status" value="1"/>
</dbReference>
<dbReference type="InterPro" id="IPR016162">
    <property type="entry name" value="Ald_DH_N"/>
</dbReference>
<accession>A0A2P8AJN1</accession>
<organism evidence="3 4">
    <name type="scientific">Elsinoe australis</name>
    <dbReference type="NCBI Taxonomy" id="40998"/>
    <lineage>
        <taxon>Eukaryota</taxon>
        <taxon>Fungi</taxon>
        <taxon>Dikarya</taxon>
        <taxon>Ascomycota</taxon>
        <taxon>Pezizomycotina</taxon>
        <taxon>Dothideomycetes</taxon>
        <taxon>Dothideomycetidae</taxon>
        <taxon>Myriangiales</taxon>
        <taxon>Elsinoaceae</taxon>
        <taxon>Elsinoe</taxon>
    </lineage>
</organism>
<evidence type="ECO:0000313" key="3">
    <source>
        <dbReference type="EMBL" id="PSK60682.1"/>
    </source>
</evidence>
<keyword evidence="4" id="KW-1185">Reference proteome</keyword>
<dbReference type="InterPro" id="IPR016163">
    <property type="entry name" value="Ald_DH_C"/>
</dbReference>
<dbReference type="InterPro" id="IPR050740">
    <property type="entry name" value="Aldehyde_DH_Superfamily"/>
</dbReference>
<sequence>MASFVTHEDKQVLPIIINNTAQPITPTTTLTPVHNSLTPSPVHHFASATPNDCTSAISAAWHAFQVSAGPANTPWKRATVTTRRTILLKAADLFEARRSTLVSLQKLETSCDDAWAGMNVTLAVNYIREIAACISQIQGTIPPIDKPDTMAFVYKDPVGPVLVIPPWNGALVLAGRAVTTAIAAGCTVVMKASELSPACHHAIWKIYEEAGLPAGVLNVVCSRRETAGEVTEGIIKDDRIRKIEFIGSAAVGRVIGATAAKYLKPCLMELGGKCPAIVLDDADVGRAAVLCAKGAVMNHGQICFSTERIIVMRGVKDEFLAKVKGVVEGTEAGSAVSEGIAKHAIDVLQDAKEKGCEFLTGAPEMQEGNKVKPSLVVVDAKATKDEVRIVDEETFGPSASIYIVETEEEAVELANRSAYGLNATVHTTNLERGIKVGRELEYGQVHINSITVFTSATGPQGGRTGKSSGWGRQNAMYGLNEYLDDKFITYHGKNSG</sequence>
<dbReference type="EMBL" id="NHZQ01000003">
    <property type="protein sequence ID" value="PSK60682.1"/>
    <property type="molecule type" value="Genomic_DNA"/>
</dbReference>
<evidence type="ECO:0000313" key="4">
    <source>
        <dbReference type="Proteomes" id="UP000243723"/>
    </source>
</evidence>
<dbReference type="GO" id="GO:0009450">
    <property type="term" value="P:gamma-aminobutyric acid catabolic process"/>
    <property type="evidence" value="ECO:0007669"/>
    <property type="project" value="TreeGrafter"/>
</dbReference>
<comment type="caution">
    <text evidence="3">The sequence shown here is derived from an EMBL/GenBank/DDBJ whole genome shotgun (WGS) entry which is preliminary data.</text>
</comment>
<protein>
    <submittedName>
        <fullName evidence="3">Aldehyde dehydrogenase</fullName>
    </submittedName>
</protein>
<evidence type="ECO:0000256" key="1">
    <source>
        <dbReference type="ARBA" id="ARBA00023002"/>
    </source>
</evidence>
<evidence type="ECO:0000259" key="2">
    <source>
        <dbReference type="Pfam" id="PF00171"/>
    </source>
</evidence>
<dbReference type="Pfam" id="PF00171">
    <property type="entry name" value="Aldedh"/>
    <property type="match status" value="1"/>
</dbReference>
<dbReference type="Proteomes" id="UP000243723">
    <property type="component" value="Unassembled WGS sequence"/>
</dbReference>
<name>A0A2P8AJN1_9PEZI</name>
<dbReference type="SUPFAM" id="SSF53720">
    <property type="entry name" value="ALDH-like"/>
    <property type="match status" value="1"/>
</dbReference>
<dbReference type="STRING" id="40998.A0A2P8AJN1"/>
<dbReference type="GO" id="GO:0004777">
    <property type="term" value="F:succinate-semialdehyde dehydrogenase (NAD+) activity"/>
    <property type="evidence" value="ECO:0007669"/>
    <property type="project" value="TreeGrafter"/>
</dbReference>
<dbReference type="InterPro" id="IPR015590">
    <property type="entry name" value="Aldehyde_DH_dom"/>
</dbReference>
<keyword evidence="1" id="KW-0560">Oxidoreductase</keyword>
<dbReference type="OrthoDB" id="310895at2759"/>
<dbReference type="Gene3D" id="3.40.309.10">
    <property type="entry name" value="Aldehyde Dehydrogenase, Chain A, domain 2"/>
    <property type="match status" value="1"/>
</dbReference>
<feature type="domain" description="Aldehyde dehydrogenase" evidence="2">
    <location>
        <begin position="31"/>
        <end position="487"/>
    </location>
</feature>
<reference evidence="3 4" key="1">
    <citation type="submission" date="2017-05" db="EMBL/GenBank/DDBJ databases">
        <title>Draft genome sequence of Elsinoe australis.</title>
        <authorList>
            <person name="Cheng Q."/>
        </authorList>
    </citation>
    <scope>NUCLEOTIDE SEQUENCE [LARGE SCALE GENOMIC DNA]</scope>
    <source>
        <strain evidence="3 4">NL1</strain>
    </source>
</reference>